<dbReference type="Proteomes" id="UP000204225">
    <property type="component" value="Segment"/>
</dbReference>
<name>A0AC59EXD5_9VIRU</name>
<dbReference type="EMBL" id="KC662249">
    <property type="protein sequence ID" value="AGM15590.1"/>
    <property type="molecule type" value="Genomic_DNA"/>
</dbReference>
<organism evidence="1 2">
    <name type="scientific">Phaeocystis globosa virus PgV-16T</name>
    <dbReference type="NCBI Taxonomy" id="3071227"/>
    <lineage>
        <taxon>Viruses</taxon>
        <taxon>Varidnaviria</taxon>
        <taxon>Bamfordvirae</taxon>
        <taxon>Nucleocytoviricota</taxon>
        <taxon>Megaviricetes</taxon>
        <taxon>Imitervirales</taxon>
        <taxon>Mesomimiviridae</taxon>
        <taxon>Tethysvirus</taxon>
        <taxon>Tethysvirus hollandense</taxon>
    </lineage>
</organism>
<gene>
    <name evidence="1" type="ORF">PGCG_00279</name>
</gene>
<reference evidence="1 2" key="1">
    <citation type="journal article" date="2013" name="Proc. Natl. Acad. Sci. U.S.A.">
        <title>Genome of Phaeocystis globosa virus PgV-16T highlights the common ancestry of the largest known DNA viruses infecting eukaryotes.</title>
        <authorList>
            <person name="Santini S."/>
            <person name="Jeudy S."/>
            <person name="Bartoli J."/>
            <person name="Poirot O."/>
            <person name="Lescot M."/>
            <person name="Abergel C."/>
            <person name="Barbe V."/>
            <person name="Wommack K.E."/>
            <person name="Noordeloos A.A."/>
            <person name="Brussaard C.P."/>
            <person name="Claverie J.M."/>
        </authorList>
    </citation>
    <scope>NUCLEOTIDE SEQUENCE [LARGE SCALE GENOMIC DNA]</scope>
    <source>
        <strain evidence="1 2">16T</strain>
    </source>
</reference>
<accession>A0AC59EXD5</accession>
<keyword evidence="2" id="KW-1185">Reference proteome</keyword>
<evidence type="ECO:0000313" key="1">
    <source>
        <dbReference type="EMBL" id="AGM15590.1"/>
    </source>
</evidence>
<protein>
    <submittedName>
        <fullName evidence="1">Uncharacterized protein</fullName>
    </submittedName>
</protein>
<sequence>MIAENINDIDTNSIIVCDPIKNSVMQYSNFYKIVYSNDLISLNGLYLIFDLKKVHHSRDKLVFNYADNKDAVDKIAHVEKYILDLICSTKNRIYKITELLTNGNIKYSYNDTPINTGNTPNYNNYNCTNKSLILKISGLWETKENVGVTFKLILVENSIDFNVTKNKWG</sequence>
<evidence type="ECO:0000313" key="2">
    <source>
        <dbReference type="Proteomes" id="UP000204225"/>
    </source>
</evidence>
<proteinExistence type="predicted"/>